<dbReference type="Gene3D" id="1.10.150.320">
    <property type="entry name" value="Photosystem II 12 kDa extrinsic protein"/>
    <property type="match status" value="1"/>
</dbReference>
<dbReference type="NCBIfam" id="TIGR00426">
    <property type="entry name" value="competence protein ComEA helix-hairpin-helix repeat region"/>
    <property type="match status" value="1"/>
</dbReference>
<reference evidence="3 4" key="1">
    <citation type="submission" date="2018-11" db="EMBL/GenBank/DDBJ databases">
        <title>Genome sequence of strain 7197.</title>
        <authorList>
            <person name="Gao J."/>
            <person name="Sun J."/>
        </authorList>
    </citation>
    <scope>NUCLEOTIDE SEQUENCE [LARGE SCALE GENOMIC DNA]</scope>
    <source>
        <strain evidence="3 4">7197</strain>
    </source>
</reference>
<dbReference type="InterPro" id="IPR003583">
    <property type="entry name" value="Hlx-hairpin-Hlx_DNA-bd_motif"/>
</dbReference>
<evidence type="ECO:0000313" key="4">
    <source>
        <dbReference type="Proteomes" id="UP000282529"/>
    </source>
</evidence>
<feature type="domain" description="Helix-hairpin-helix DNA-binding motif class 1" evidence="2">
    <location>
        <begin position="144"/>
        <end position="163"/>
    </location>
</feature>
<organism evidence="3 4">
    <name type="scientific">Paenibacillus rhizophilus</name>
    <dbReference type="NCBI Taxonomy" id="1850366"/>
    <lineage>
        <taxon>Bacteria</taxon>
        <taxon>Bacillati</taxon>
        <taxon>Bacillota</taxon>
        <taxon>Bacilli</taxon>
        <taxon>Bacillales</taxon>
        <taxon>Paenibacillaceae</taxon>
        <taxon>Paenibacillus</taxon>
    </lineage>
</organism>
<dbReference type="Pfam" id="PF12836">
    <property type="entry name" value="HHH_3"/>
    <property type="match status" value="1"/>
</dbReference>
<dbReference type="Proteomes" id="UP000282529">
    <property type="component" value="Unassembled WGS sequence"/>
</dbReference>
<dbReference type="InterPro" id="IPR051675">
    <property type="entry name" value="Endo/Exo/Phosphatase_dom_1"/>
</dbReference>
<evidence type="ECO:0000313" key="3">
    <source>
        <dbReference type="EMBL" id="RQW11722.1"/>
    </source>
</evidence>
<feature type="region of interest" description="Disordered" evidence="1">
    <location>
        <begin position="47"/>
        <end position="126"/>
    </location>
</feature>
<dbReference type="RefSeq" id="WP_124695768.1">
    <property type="nucleotide sequence ID" value="NZ_JBHUFE010000007.1"/>
</dbReference>
<dbReference type="GO" id="GO:0015628">
    <property type="term" value="P:protein secretion by the type II secretion system"/>
    <property type="evidence" value="ECO:0007669"/>
    <property type="project" value="TreeGrafter"/>
</dbReference>
<sequence>MKKTKLIGGIAAAIIGGGLLWNAGSGRDIGAAGWETLNARVAQAVGSGPGVEAEGSPDRDGGKAAGKDAAAENAAAAADRTEQGRSQGAWEAATAPEENAATAGGRAVQGGGQGAGEPAASTAEAAVDQASAKGKVNVNTAGISELTSLPGIGEKKAQAILDYRKQHGAFHSASDLENVKGIGPKMLEKLKPYVFYSK</sequence>
<name>A0A3N9PZ84_9BACL</name>
<evidence type="ECO:0000259" key="2">
    <source>
        <dbReference type="SMART" id="SM00278"/>
    </source>
</evidence>
<keyword evidence="4" id="KW-1185">Reference proteome</keyword>
<dbReference type="GO" id="GO:0006281">
    <property type="term" value="P:DNA repair"/>
    <property type="evidence" value="ECO:0007669"/>
    <property type="project" value="InterPro"/>
</dbReference>
<dbReference type="GO" id="GO:0015627">
    <property type="term" value="C:type II protein secretion system complex"/>
    <property type="evidence" value="ECO:0007669"/>
    <property type="project" value="TreeGrafter"/>
</dbReference>
<proteinExistence type="predicted"/>
<dbReference type="InterPro" id="IPR010994">
    <property type="entry name" value="RuvA_2-like"/>
</dbReference>
<dbReference type="PANTHER" id="PTHR21180:SF32">
    <property type="entry name" value="ENDONUCLEASE_EXONUCLEASE_PHOSPHATASE FAMILY DOMAIN-CONTAINING PROTEIN 1"/>
    <property type="match status" value="1"/>
</dbReference>
<dbReference type="EMBL" id="RQPI01000005">
    <property type="protein sequence ID" value="RQW11722.1"/>
    <property type="molecule type" value="Genomic_DNA"/>
</dbReference>
<dbReference type="InterPro" id="IPR004509">
    <property type="entry name" value="Competence_ComEA_HhH"/>
</dbReference>
<comment type="caution">
    <text evidence="3">The sequence shown here is derived from an EMBL/GenBank/DDBJ whole genome shotgun (WGS) entry which is preliminary data.</text>
</comment>
<dbReference type="GO" id="GO:0003677">
    <property type="term" value="F:DNA binding"/>
    <property type="evidence" value="ECO:0007669"/>
    <property type="project" value="InterPro"/>
</dbReference>
<feature type="compositionally biased region" description="Basic and acidic residues" evidence="1">
    <location>
        <begin position="56"/>
        <end position="70"/>
    </location>
</feature>
<feature type="domain" description="Helix-hairpin-helix DNA-binding motif class 1" evidence="2">
    <location>
        <begin position="174"/>
        <end position="193"/>
    </location>
</feature>
<dbReference type="CDD" id="cd00080">
    <property type="entry name" value="H3TH_StructSpec-5'-nucleases"/>
    <property type="match status" value="1"/>
</dbReference>
<feature type="compositionally biased region" description="Low complexity" evidence="1">
    <location>
        <begin position="89"/>
        <end position="106"/>
    </location>
</feature>
<evidence type="ECO:0000256" key="1">
    <source>
        <dbReference type="SAM" id="MobiDB-lite"/>
    </source>
</evidence>
<protein>
    <submittedName>
        <fullName evidence="3">Helix-hairpin-helix domain-containing protein</fullName>
    </submittedName>
</protein>
<dbReference type="SUPFAM" id="SSF47781">
    <property type="entry name" value="RuvA domain 2-like"/>
    <property type="match status" value="1"/>
</dbReference>
<dbReference type="SMART" id="SM00278">
    <property type="entry name" value="HhH1"/>
    <property type="match status" value="2"/>
</dbReference>
<gene>
    <name evidence="3" type="ORF">EH198_11990</name>
</gene>
<dbReference type="OrthoDB" id="9790239at2"/>
<accession>A0A3N9PZ84</accession>
<dbReference type="PANTHER" id="PTHR21180">
    <property type="entry name" value="ENDONUCLEASE/EXONUCLEASE/PHOSPHATASE FAMILY DOMAIN-CONTAINING PROTEIN 1"/>
    <property type="match status" value="1"/>
</dbReference>
<feature type="compositionally biased region" description="Low complexity" evidence="1">
    <location>
        <begin position="116"/>
        <end position="126"/>
    </location>
</feature>
<dbReference type="AlphaFoldDB" id="A0A3N9PZ84"/>